<evidence type="ECO:0000313" key="2">
    <source>
        <dbReference type="Proteomes" id="UP000248806"/>
    </source>
</evidence>
<accession>A0A326U2B3</accession>
<dbReference type="OrthoDB" id="9969712at2"/>
<reference evidence="1 2" key="1">
    <citation type="submission" date="2018-06" db="EMBL/GenBank/DDBJ databases">
        <title>Genomic Encyclopedia of Archaeal and Bacterial Type Strains, Phase II (KMG-II): from individual species to whole genera.</title>
        <authorList>
            <person name="Goeker M."/>
        </authorList>
    </citation>
    <scope>NUCLEOTIDE SEQUENCE [LARGE SCALE GENOMIC DNA]</scope>
    <source>
        <strain evidence="1 2">ATCC BAA-1881</strain>
    </source>
</reference>
<sequence length="230" mass="26218">MFQLPDLPHSLQLMGFRSAFVVPFWSASVTVPEEHAAHLQHAIDTVAEMLPRLRLSGYFFNENAHLTYQINRVPGPANEVLSDQELKEQLATLEALLVRQAIPCTTRYYTRPPQDEQICILFGLGKGFSGVHFSREQVWQVLQRHHAGEGGYQHVRIYATGGGEATYEEPALLIPSPTEADFHWICMSLLVFWQEWATVYDKEQARAYRLVTTLEDVREALYTKQEAASL</sequence>
<dbReference type="EMBL" id="QKUF01000023">
    <property type="protein sequence ID" value="PZW24103.1"/>
    <property type="molecule type" value="Genomic_DNA"/>
</dbReference>
<gene>
    <name evidence="1" type="ORF">EI42_04794</name>
</gene>
<evidence type="ECO:0000313" key="1">
    <source>
        <dbReference type="EMBL" id="PZW24103.1"/>
    </source>
</evidence>
<comment type="caution">
    <text evidence="1">The sequence shown here is derived from an EMBL/GenBank/DDBJ whole genome shotgun (WGS) entry which is preliminary data.</text>
</comment>
<organism evidence="1 2">
    <name type="scientific">Thermosporothrix hazakensis</name>
    <dbReference type="NCBI Taxonomy" id="644383"/>
    <lineage>
        <taxon>Bacteria</taxon>
        <taxon>Bacillati</taxon>
        <taxon>Chloroflexota</taxon>
        <taxon>Ktedonobacteria</taxon>
        <taxon>Ktedonobacterales</taxon>
        <taxon>Thermosporotrichaceae</taxon>
        <taxon>Thermosporothrix</taxon>
    </lineage>
</organism>
<dbReference type="AlphaFoldDB" id="A0A326U2B3"/>
<proteinExistence type="predicted"/>
<keyword evidence="2" id="KW-1185">Reference proteome</keyword>
<name>A0A326U2B3_THEHA</name>
<dbReference type="Proteomes" id="UP000248806">
    <property type="component" value="Unassembled WGS sequence"/>
</dbReference>
<protein>
    <submittedName>
        <fullName evidence="1">Uncharacterized protein</fullName>
    </submittedName>
</protein>
<dbReference type="RefSeq" id="WP_111325096.1">
    <property type="nucleotide sequence ID" value="NZ_BIFX01000002.1"/>
</dbReference>